<organism evidence="1 2">
    <name type="scientific">Racocetra persica</name>
    <dbReference type="NCBI Taxonomy" id="160502"/>
    <lineage>
        <taxon>Eukaryota</taxon>
        <taxon>Fungi</taxon>
        <taxon>Fungi incertae sedis</taxon>
        <taxon>Mucoromycota</taxon>
        <taxon>Glomeromycotina</taxon>
        <taxon>Glomeromycetes</taxon>
        <taxon>Diversisporales</taxon>
        <taxon>Gigasporaceae</taxon>
        <taxon>Racocetra</taxon>
    </lineage>
</organism>
<dbReference type="EMBL" id="CAJVQC010027528">
    <property type="protein sequence ID" value="CAG8736711.1"/>
    <property type="molecule type" value="Genomic_DNA"/>
</dbReference>
<name>A0ACA9Q430_9GLOM</name>
<proteinExistence type="predicted"/>
<keyword evidence="2" id="KW-1185">Reference proteome</keyword>
<protein>
    <submittedName>
        <fullName evidence="1">8266_t:CDS:1</fullName>
    </submittedName>
</protein>
<evidence type="ECO:0000313" key="1">
    <source>
        <dbReference type="EMBL" id="CAG8736711.1"/>
    </source>
</evidence>
<evidence type="ECO:0000313" key="2">
    <source>
        <dbReference type="Proteomes" id="UP000789920"/>
    </source>
</evidence>
<reference evidence="1" key="1">
    <citation type="submission" date="2021-06" db="EMBL/GenBank/DDBJ databases">
        <authorList>
            <person name="Kallberg Y."/>
            <person name="Tangrot J."/>
            <person name="Rosling A."/>
        </authorList>
    </citation>
    <scope>NUCLEOTIDE SEQUENCE</scope>
    <source>
        <strain evidence="1">MA461A</strain>
    </source>
</reference>
<feature type="non-terminal residue" evidence="1">
    <location>
        <position position="43"/>
    </location>
</feature>
<gene>
    <name evidence="1" type="ORF">RPERSI_LOCUS12732</name>
</gene>
<dbReference type="Proteomes" id="UP000789920">
    <property type="component" value="Unassembled WGS sequence"/>
</dbReference>
<comment type="caution">
    <text evidence="1">The sequence shown here is derived from an EMBL/GenBank/DDBJ whole genome shotgun (WGS) entry which is preliminary data.</text>
</comment>
<feature type="non-terminal residue" evidence="1">
    <location>
        <position position="1"/>
    </location>
</feature>
<sequence>QINEIKEVYVESIKHLERIIEEKNIIIQDTVNQYEKIGENTVR</sequence>
<accession>A0ACA9Q430</accession>